<name>A0A229P1S0_9BACL</name>
<dbReference type="InterPro" id="IPR025194">
    <property type="entry name" value="RodZ-like_C"/>
</dbReference>
<keyword evidence="5" id="KW-1185">Reference proteome</keyword>
<dbReference type="InterPro" id="IPR010982">
    <property type="entry name" value="Lambda_DNA-bd_dom_sf"/>
</dbReference>
<feature type="region of interest" description="Disordered" evidence="1">
    <location>
        <begin position="138"/>
        <end position="204"/>
    </location>
</feature>
<accession>A0A229P1S0</accession>
<feature type="transmembrane region" description="Helical" evidence="2">
    <location>
        <begin position="110"/>
        <end position="131"/>
    </location>
</feature>
<evidence type="ECO:0000256" key="1">
    <source>
        <dbReference type="SAM" id="MobiDB-lite"/>
    </source>
</evidence>
<sequence length="312" mass="33481">MSELGQTLRTAREEMGLSLDELQEMTKIRKHYLVAIEEGNYSALPGSFYARAFVKNYAEAVGLNAEEVLGYYKNELPSAPQATSTEPTAAPQPPRKASTSRSTSERFGRLGFSVLMWAFLGLIVFLLWMFVIRDDNNKTADQTDNTPFTTATPGPSNLPGAASPGPGTGTPGPSTSPSPSPSPTPPSGAVEFDRKSGSTDHYKVTGQPTMQIKFSGGAWIEVRKGGRDGELLHNKSAESGETLEIPLDSIIYMNTGRADNTEIIIDGTVLEDGDRPGPKRIQFEPADGAETTNGAETTDGEQQETDNSESGN</sequence>
<feature type="compositionally biased region" description="Low complexity" evidence="1">
    <location>
        <begin position="159"/>
        <end position="173"/>
    </location>
</feature>
<feature type="region of interest" description="Disordered" evidence="1">
    <location>
        <begin position="269"/>
        <end position="312"/>
    </location>
</feature>
<dbReference type="AlphaFoldDB" id="A0A229P1S0"/>
<reference evidence="4 5" key="1">
    <citation type="submission" date="2017-07" db="EMBL/GenBank/DDBJ databases">
        <title>Paenibacillus herberti R33 genome sequencing and assembly.</title>
        <authorList>
            <person name="Su W."/>
        </authorList>
    </citation>
    <scope>NUCLEOTIDE SEQUENCE [LARGE SCALE GENOMIC DNA]</scope>
    <source>
        <strain evidence="4 5">R33</strain>
    </source>
</reference>
<dbReference type="InterPro" id="IPR050400">
    <property type="entry name" value="Bact_Cytoskel_RodZ"/>
</dbReference>
<comment type="caution">
    <text evidence="4">The sequence shown here is derived from an EMBL/GenBank/DDBJ whole genome shotgun (WGS) entry which is preliminary data.</text>
</comment>
<feature type="compositionally biased region" description="Basic and acidic residues" evidence="1">
    <location>
        <begin position="191"/>
        <end position="203"/>
    </location>
</feature>
<keyword evidence="2" id="KW-0472">Membrane</keyword>
<dbReference type="InterPro" id="IPR001387">
    <property type="entry name" value="Cro/C1-type_HTH"/>
</dbReference>
<proteinExistence type="predicted"/>
<feature type="compositionally biased region" description="Acidic residues" evidence="1">
    <location>
        <begin position="298"/>
        <end position="312"/>
    </location>
</feature>
<feature type="region of interest" description="Disordered" evidence="1">
    <location>
        <begin position="79"/>
        <end position="103"/>
    </location>
</feature>
<evidence type="ECO:0000259" key="3">
    <source>
        <dbReference type="PROSITE" id="PS50943"/>
    </source>
</evidence>
<dbReference type="RefSeq" id="WP_089523135.1">
    <property type="nucleotide sequence ID" value="NZ_NMUQ01000001.1"/>
</dbReference>
<dbReference type="PANTHER" id="PTHR34475">
    <property type="match status" value="1"/>
</dbReference>
<dbReference type="Proteomes" id="UP000215145">
    <property type="component" value="Unassembled WGS sequence"/>
</dbReference>
<dbReference type="SUPFAM" id="SSF47413">
    <property type="entry name" value="lambda repressor-like DNA-binding domains"/>
    <property type="match status" value="1"/>
</dbReference>
<dbReference type="Gene3D" id="1.10.260.40">
    <property type="entry name" value="lambda repressor-like DNA-binding domains"/>
    <property type="match status" value="1"/>
</dbReference>
<dbReference type="OrthoDB" id="9797543at2"/>
<feature type="domain" description="HTH cro/C1-type" evidence="3">
    <location>
        <begin position="8"/>
        <end position="42"/>
    </location>
</feature>
<feature type="compositionally biased region" description="Pro residues" evidence="1">
    <location>
        <begin position="174"/>
        <end position="186"/>
    </location>
</feature>
<evidence type="ECO:0000256" key="2">
    <source>
        <dbReference type="SAM" id="Phobius"/>
    </source>
</evidence>
<dbReference type="PANTHER" id="PTHR34475:SF1">
    <property type="entry name" value="CYTOSKELETON PROTEIN RODZ"/>
    <property type="match status" value="1"/>
</dbReference>
<feature type="compositionally biased region" description="Polar residues" evidence="1">
    <location>
        <begin position="139"/>
        <end position="155"/>
    </location>
</feature>
<keyword evidence="2" id="KW-1133">Transmembrane helix</keyword>
<organism evidence="4 5">
    <name type="scientific">Paenibacillus herberti</name>
    <dbReference type="NCBI Taxonomy" id="1619309"/>
    <lineage>
        <taxon>Bacteria</taxon>
        <taxon>Bacillati</taxon>
        <taxon>Bacillota</taxon>
        <taxon>Bacilli</taxon>
        <taxon>Bacillales</taxon>
        <taxon>Paenibacillaceae</taxon>
        <taxon>Paenibacillus</taxon>
    </lineage>
</organism>
<evidence type="ECO:0000313" key="5">
    <source>
        <dbReference type="Proteomes" id="UP000215145"/>
    </source>
</evidence>
<dbReference type="Pfam" id="PF13413">
    <property type="entry name" value="HTH_25"/>
    <property type="match status" value="1"/>
</dbReference>
<dbReference type="Pfam" id="PF13464">
    <property type="entry name" value="RodZ_C"/>
    <property type="match status" value="1"/>
</dbReference>
<protein>
    <recommendedName>
        <fullName evidence="3">HTH cro/C1-type domain-containing protein</fullName>
    </recommendedName>
</protein>
<keyword evidence="2" id="KW-0812">Transmembrane</keyword>
<gene>
    <name evidence="4" type="ORF">CGZ75_04935</name>
</gene>
<evidence type="ECO:0000313" key="4">
    <source>
        <dbReference type="EMBL" id="OXM16050.1"/>
    </source>
</evidence>
<dbReference type="CDD" id="cd00093">
    <property type="entry name" value="HTH_XRE"/>
    <property type="match status" value="1"/>
</dbReference>
<dbReference type="EMBL" id="NMUQ01000001">
    <property type="protein sequence ID" value="OXM16050.1"/>
    <property type="molecule type" value="Genomic_DNA"/>
</dbReference>
<dbReference type="GO" id="GO:0003677">
    <property type="term" value="F:DNA binding"/>
    <property type="evidence" value="ECO:0007669"/>
    <property type="project" value="InterPro"/>
</dbReference>
<dbReference type="PROSITE" id="PS50943">
    <property type="entry name" value="HTH_CROC1"/>
    <property type="match status" value="1"/>
</dbReference>